<sequence>IHSHNLCAGYPQGGIDTCQGDNGGPPVCQDNNVDFLWLMRVTRWRKGYALRVQQPDIYTSTQHFYNWILLQLGL</sequence>
<name>A0A7K9SPV1_9PICI</name>
<dbReference type="EMBL" id="VWZX01002803">
    <property type="protein sequence ID" value="NXI37603.1"/>
    <property type="molecule type" value="Genomic_DNA"/>
</dbReference>
<evidence type="ECO:0000259" key="2">
    <source>
        <dbReference type="PROSITE" id="PS50240"/>
    </source>
</evidence>
<dbReference type="AlphaFoldDB" id="A0A7K9SPV1"/>
<dbReference type="GO" id="GO:0004252">
    <property type="term" value="F:serine-type endopeptidase activity"/>
    <property type="evidence" value="ECO:0007669"/>
    <property type="project" value="InterPro"/>
</dbReference>
<gene>
    <name evidence="3" type="primary">Acr_0</name>
    <name evidence="3" type="ORF">GALDEA_R02458</name>
</gene>
<feature type="domain" description="Peptidase S1" evidence="2">
    <location>
        <begin position="1"/>
        <end position="73"/>
    </location>
</feature>
<dbReference type="InterPro" id="IPR043504">
    <property type="entry name" value="Peptidase_S1_PA_chymotrypsin"/>
</dbReference>
<evidence type="ECO:0000313" key="4">
    <source>
        <dbReference type="Proteomes" id="UP000566440"/>
    </source>
</evidence>
<evidence type="ECO:0000256" key="1">
    <source>
        <dbReference type="ARBA" id="ARBA00023157"/>
    </source>
</evidence>
<comment type="caution">
    <text evidence="3">The sequence shown here is derived from an EMBL/GenBank/DDBJ whole genome shotgun (WGS) entry which is preliminary data.</text>
</comment>
<evidence type="ECO:0000313" key="3">
    <source>
        <dbReference type="EMBL" id="NXI37603.1"/>
    </source>
</evidence>
<organism evidence="3 4">
    <name type="scientific">Galbula dea</name>
    <dbReference type="NCBI Taxonomy" id="1109041"/>
    <lineage>
        <taxon>Eukaryota</taxon>
        <taxon>Metazoa</taxon>
        <taxon>Chordata</taxon>
        <taxon>Craniata</taxon>
        <taxon>Vertebrata</taxon>
        <taxon>Euteleostomi</taxon>
        <taxon>Archelosauria</taxon>
        <taxon>Archosauria</taxon>
        <taxon>Dinosauria</taxon>
        <taxon>Saurischia</taxon>
        <taxon>Theropoda</taxon>
        <taxon>Coelurosauria</taxon>
        <taxon>Aves</taxon>
        <taxon>Neognathae</taxon>
        <taxon>Neoaves</taxon>
        <taxon>Telluraves</taxon>
        <taxon>Coraciimorphae</taxon>
        <taxon>Piciformes</taxon>
        <taxon>Galbulidae</taxon>
        <taxon>Galbula</taxon>
    </lineage>
</organism>
<accession>A0A7K9SPV1</accession>
<dbReference type="OrthoDB" id="546450at2759"/>
<reference evidence="3 4" key="1">
    <citation type="submission" date="2019-09" db="EMBL/GenBank/DDBJ databases">
        <title>Bird 10,000 Genomes (B10K) Project - Family phase.</title>
        <authorList>
            <person name="Zhang G."/>
        </authorList>
    </citation>
    <scope>NUCLEOTIDE SEQUENCE [LARGE SCALE GENOMIC DNA]</scope>
    <source>
        <strain evidence="3">B10K-DU-001-62</strain>
        <tissue evidence="3">Muscle</tissue>
    </source>
</reference>
<dbReference type="Gene3D" id="2.40.10.10">
    <property type="entry name" value="Trypsin-like serine proteases"/>
    <property type="match status" value="1"/>
</dbReference>
<dbReference type="SUPFAM" id="SSF50494">
    <property type="entry name" value="Trypsin-like serine proteases"/>
    <property type="match status" value="1"/>
</dbReference>
<dbReference type="GO" id="GO:0006508">
    <property type="term" value="P:proteolysis"/>
    <property type="evidence" value="ECO:0007669"/>
    <property type="project" value="InterPro"/>
</dbReference>
<dbReference type="PROSITE" id="PS50240">
    <property type="entry name" value="TRYPSIN_DOM"/>
    <property type="match status" value="1"/>
</dbReference>
<dbReference type="PANTHER" id="PTHR24252:SF8">
    <property type="entry name" value="ACROSIN"/>
    <property type="match status" value="1"/>
</dbReference>
<keyword evidence="1" id="KW-1015">Disulfide bond</keyword>
<dbReference type="GO" id="GO:0007340">
    <property type="term" value="P:acrosome reaction"/>
    <property type="evidence" value="ECO:0007669"/>
    <property type="project" value="TreeGrafter"/>
</dbReference>
<dbReference type="InterPro" id="IPR009003">
    <property type="entry name" value="Peptidase_S1_PA"/>
</dbReference>
<proteinExistence type="predicted"/>
<protein>
    <submittedName>
        <fullName evidence="3">ACRO protein</fullName>
    </submittedName>
</protein>
<dbReference type="Pfam" id="PF00089">
    <property type="entry name" value="Trypsin"/>
    <property type="match status" value="1"/>
</dbReference>
<keyword evidence="4" id="KW-1185">Reference proteome</keyword>
<dbReference type="Proteomes" id="UP000566440">
    <property type="component" value="Unassembled WGS sequence"/>
</dbReference>
<dbReference type="InterPro" id="IPR001254">
    <property type="entry name" value="Trypsin_dom"/>
</dbReference>
<feature type="non-terminal residue" evidence="3">
    <location>
        <position position="1"/>
    </location>
</feature>
<feature type="non-terminal residue" evidence="3">
    <location>
        <position position="74"/>
    </location>
</feature>
<dbReference type="PANTHER" id="PTHR24252">
    <property type="entry name" value="ACROSIN-RELATED"/>
    <property type="match status" value="1"/>
</dbReference>